<evidence type="ECO:0000313" key="2">
    <source>
        <dbReference type="EMBL" id="CAG2210873.1"/>
    </source>
</evidence>
<reference evidence="2" key="1">
    <citation type="submission" date="2021-03" db="EMBL/GenBank/DDBJ databases">
        <authorList>
            <person name="Bekaert M."/>
        </authorList>
    </citation>
    <scope>NUCLEOTIDE SEQUENCE</scope>
</reference>
<feature type="domain" description="DUF6589" evidence="1">
    <location>
        <begin position="27"/>
        <end position="323"/>
    </location>
</feature>
<dbReference type="EMBL" id="CAJPWZ010001246">
    <property type="protein sequence ID" value="CAG2210873.1"/>
    <property type="molecule type" value="Genomic_DNA"/>
</dbReference>
<dbReference type="AlphaFoldDB" id="A0A8S3S1R2"/>
<evidence type="ECO:0000259" key="1">
    <source>
        <dbReference type="Pfam" id="PF20231"/>
    </source>
</evidence>
<organism evidence="2 3">
    <name type="scientific">Mytilus edulis</name>
    <name type="common">Blue mussel</name>
    <dbReference type="NCBI Taxonomy" id="6550"/>
    <lineage>
        <taxon>Eukaryota</taxon>
        <taxon>Metazoa</taxon>
        <taxon>Spiralia</taxon>
        <taxon>Lophotrochozoa</taxon>
        <taxon>Mollusca</taxon>
        <taxon>Bivalvia</taxon>
        <taxon>Autobranchia</taxon>
        <taxon>Pteriomorphia</taxon>
        <taxon>Mytilida</taxon>
        <taxon>Mytiloidea</taxon>
        <taxon>Mytilidae</taxon>
        <taxon>Mytilinae</taxon>
        <taxon>Mytilus</taxon>
    </lineage>
</organism>
<evidence type="ECO:0000313" key="3">
    <source>
        <dbReference type="Proteomes" id="UP000683360"/>
    </source>
</evidence>
<dbReference type="InterPro" id="IPR046496">
    <property type="entry name" value="DUF6589"/>
</dbReference>
<dbReference type="Pfam" id="PF20231">
    <property type="entry name" value="DUF6589"/>
    <property type="match status" value="1"/>
</dbReference>
<protein>
    <recommendedName>
        <fullName evidence="1">DUF6589 domain-containing protein</fullName>
    </recommendedName>
</protein>
<comment type="caution">
    <text evidence="2">The sequence shown here is derived from an EMBL/GenBank/DDBJ whole genome shotgun (WGS) entry which is preliminary data.</text>
</comment>
<accession>A0A8S3S1R2</accession>
<sequence length="327" mass="37186">MYYSDVVDILDSYEKIVETTFNAAGKEVTDDVKIHIGGDQLTRERFSGAKGLRAAENNVKNRFGHLTPVTFEMFHLLMNFLQGFFDFLYSDKSAGDLRTLKCEINKVMRSQVDQDVKKAYDADKDFVIAFVNAYIVELLCERFGMEDHLSVPTKNIPPEFSSVEEKKTWMNEVIGKLVDEMVWPKKIADIQNDVIGKHKYIIGWTVPISNIEISNGTEISICPKIRTTNKKSVDEGSDKVKNYGHLVLELGMLFKELLGVCKSPDRNQMLRLLKHSMTVFKASSNNSKYALEIHRFLIQQISTLSENEAAEVVTAMFVNTKGQLYPC</sequence>
<proteinExistence type="predicted"/>
<name>A0A8S3S1R2_MYTED</name>
<gene>
    <name evidence="2" type="ORF">MEDL_24935</name>
</gene>
<dbReference type="OrthoDB" id="6137837at2759"/>
<dbReference type="Proteomes" id="UP000683360">
    <property type="component" value="Unassembled WGS sequence"/>
</dbReference>
<keyword evidence="3" id="KW-1185">Reference proteome</keyword>